<name>A0ACD3AHG4_9AGAR</name>
<keyword evidence="2" id="KW-1185">Reference proteome</keyword>
<reference evidence="1 2" key="1">
    <citation type="journal article" date="2019" name="Nat. Ecol. Evol.">
        <title>Megaphylogeny resolves global patterns of mushroom evolution.</title>
        <authorList>
            <person name="Varga T."/>
            <person name="Krizsan K."/>
            <person name="Foldi C."/>
            <person name="Dima B."/>
            <person name="Sanchez-Garcia M."/>
            <person name="Sanchez-Ramirez S."/>
            <person name="Szollosi G.J."/>
            <person name="Szarkandi J.G."/>
            <person name="Papp V."/>
            <person name="Albert L."/>
            <person name="Andreopoulos W."/>
            <person name="Angelini C."/>
            <person name="Antonin V."/>
            <person name="Barry K.W."/>
            <person name="Bougher N.L."/>
            <person name="Buchanan P."/>
            <person name="Buyck B."/>
            <person name="Bense V."/>
            <person name="Catcheside P."/>
            <person name="Chovatia M."/>
            <person name="Cooper J."/>
            <person name="Damon W."/>
            <person name="Desjardin D."/>
            <person name="Finy P."/>
            <person name="Geml J."/>
            <person name="Haridas S."/>
            <person name="Hughes K."/>
            <person name="Justo A."/>
            <person name="Karasinski D."/>
            <person name="Kautmanova I."/>
            <person name="Kiss B."/>
            <person name="Kocsube S."/>
            <person name="Kotiranta H."/>
            <person name="LaButti K.M."/>
            <person name="Lechner B.E."/>
            <person name="Liimatainen K."/>
            <person name="Lipzen A."/>
            <person name="Lukacs Z."/>
            <person name="Mihaltcheva S."/>
            <person name="Morgado L.N."/>
            <person name="Niskanen T."/>
            <person name="Noordeloos M.E."/>
            <person name="Ohm R.A."/>
            <person name="Ortiz-Santana B."/>
            <person name="Ovrebo C."/>
            <person name="Racz N."/>
            <person name="Riley R."/>
            <person name="Savchenko A."/>
            <person name="Shiryaev A."/>
            <person name="Soop K."/>
            <person name="Spirin V."/>
            <person name="Szebenyi C."/>
            <person name="Tomsovsky M."/>
            <person name="Tulloss R.E."/>
            <person name="Uehling J."/>
            <person name="Grigoriev I.V."/>
            <person name="Vagvolgyi C."/>
            <person name="Papp T."/>
            <person name="Martin F.M."/>
            <person name="Miettinen O."/>
            <person name="Hibbett D.S."/>
            <person name="Nagy L.G."/>
        </authorList>
    </citation>
    <scope>NUCLEOTIDE SEQUENCE [LARGE SCALE GENOMIC DNA]</scope>
    <source>
        <strain evidence="1 2">NL-1719</strain>
    </source>
</reference>
<dbReference type="EMBL" id="ML208454">
    <property type="protein sequence ID" value="TFK64946.1"/>
    <property type="molecule type" value="Genomic_DNA"/>
</dbReference>
<evidence type="ECO:0000313" key="1">
    <source>
        <dbReference type="EMBL" id="TFK64946.1"/>
    </source>
</evidence>
<evidence type="ECO:0000313" key="2">
    <source>
        <dbReference type="Proteomes" id="UP000308600"/>
    </source>
</evidence>
<sequence>MSSSGPPSGNGSSKSSSKTPPKSIWKTRKTSTHWGPIRSLLALTPLVLSPLLALKFHYALPEPLTDLTNPVTGQQQISEARILSFAKYLSEDIGYRTVGTYEHAIADAWMTREAESVKRRCEEVVKQLKEETGKDRNLECEFWRQEGNGNHRFDMMGKRLYKTYRNLTNIVIRISNGTPEGKEHALLVNSHLDSTLPSPGAADDAIAVGIMLDCIRVLVETPEWEPKHAVVFLFNNAEESLQDGSHLFSTQHPVASTVRAVINLEAAGTTGRELLFQATSEQMIEAYSHVPRPFGTVFANEIFTSGILLSDTDFRQFEYYLNVTGLDMAIVGNSYLYHMRKDLVSNIQPGVGQNMGENALALIHYLTTSPKSPIPELAMGYVKPKTVFFSYLGGFVIFSFEAAKKMYSALLAGTVGFLLVGGGVLGAGAATAVVGKGSAANAPWFTLLKDQGRGMLAVTAGIIGSNFAANLAALIMQRVLGKGMSWFSSVYSPLVLYAPPAIFGALLSQYLLAPIPERTVLSSMLLMQSSITLVLQLNGIGSAIIFFLSSFPLFLVMVGNYLLTGAGAGGATAGDKRVSLWVYALGQIVPLLTGTMILVSVLEVFVPLTGRIGAEAPSEHIIATIVSSIGSKSLPLVLPFAHRFGKEKLGKGVLLAGVITVAVMSVFSRREVFDDMHQKRMFVLHLENITSHEQHLHLSAADGAPGFEKLVHEIANQFAVASEQPPSLVVMDDHNAEWDSLYPFSAFLTPYQVALPVDPSYISPWASEEEGGMGGFTVKAVHDVRDLKEGTRSLTIRIDHPGLIWTVIAFDAHVLEWSLDDNPPDEYARHHIKEASFYGVDSYEVNLVIKDPPSSEGSESQPEGLKINFVGLEERGIWPAKKALLYAEQSDNVHDAGASGSSSNNNKGGAGHAVVIPKQGQVVNEGKKPRDGVALRFFEELDGWLEVRTGGTVDALLMGCVAGVTVV</sequence>
<accession>A0ACD3AHG4</accession>
<proteinExistence type="predicted"/>
<protein>
    <submittedName>
        <fullName evidence="1">Uncharacterized protein</fullName>
    </submittedName>
</protein>
<gene>
    <name evidence="1" type="ORF">BDN72DRAFT_846164</name>
</gene>
<dbReference type="Proteomes" id="UP000308600">
    <property type="component" value="Unassembled WGS sequence"/>
</dbReference>
<organism evidence="1 2">
    <name type="scientific">Pluteus cervinus</name>
    <dbReference type="NCBI Taxonomy" id="181527"/>
    <lineage>
        <taxon>Eukaryota</taxon>
        <taxon>Fungi</taxon>
        <taxon>Dikarya</taxon>
        <taxon>Basidiomycota</taxon>
        <taxon>Agaricomycotina</taxon>
        <taxon>Agaricomycetes</taxon>
        <taxon>Agaricomycetidae</taxon>
        <taxon>Agaricales</taxon>
        <taxon>Pluteineae</taxon>
        <taxon>Pluteaceae</taxon>
        <taxon>Pluteus</taxon>
    </lineage>
</organism>